<evidence type="ECO:0000256" key="2">
    <source>
        <dbReference type="ARBA" id="ARBA00022475"/>
    </source>
</evidence>
<gene>
    <name evidence="7" type="ORF">EHS13_32265</name>
</gene>
<dbReference type="InterPro" id="IPR029151">
    <property type="entry name" value="Sensor-like_sf"/>
</dbReference>
<keyword evidence="4" id="KW-1133">Transmembrane helix</keyword>
<keyword evidence="3" id="KW-0812">Transmembrane</keyword>
<evidence type="ECO:0000256" key="4">
    <source>
        <dbReference type="ARBA" id="ARBA00022989"/>
    </source>
</evidence>
<evidence type="ECO:0000256" key="5">
    <source>
        <dbReference type="ARBA" id="ARBA00023136"/>
    </source>
</evidence>
<evidence type="ECO:0000259" key="6">
    <source>
        <dbReference type="Pfam" id="PF02743"/>
    </source>
</evidence>
<keyword evidence="5" id="KW-0472">Membrane</keyword>
<dbReference type="SUPFAM" id="SSF103190">
    <property type="entry name" value="Sensory domain-like"/>
    <property type="match status" value="1"/>
</dbReference>
<dbReference type="Gene3D" id="3.30.450.20">
    <property type="entry name" value="PAS domain"/>
    <property type="match status" value="2"/>
</dbReference>
<dbReference type="OrthoDB" id="9776552at2"/>
<organism evidence="7 8">
    <name type="scientific">Paenibacillus psychroresistens</name>
    <dbReference type="NCBI Taxonomy" id="1778678"/>
    <lineage>
        <taxon>Bacteria</taxon>
        <taxon>Bacillati</taxon>
        <taxon>Bacillota</taxon>
        <taxon>Bacilli</taxon>
        <taxon>Bacillales</taxon>
        <taxon>Paenibacillaceae</taxon>
        <taxon>Paenibacillus</taxon>
    </lineage>
</organism>
<name>A0A6B8RTI3_9BACL</name>
<dbReference type="Proteomes" id="UP000426246">
    <property type="component" value="Chromosome"/>
</dbReference>
<dbReference type="KEGG" id="ppsc:EHS13_32265"/>
<sequence>MKRLFNVKNKLIVAFTLILLLPSISLGWFSYHTAQNKLSDSLLTAAKQSTDAYKAQQSGFEYVYLASAEGIMLRSPELPKKLPKDDPRTQTWYKQAIQSPNSAIHTEPYISSTSGNTVVTIANRLEDGSGVVGVHIDLLAFSQIVSKAKIGQDAMCIF</sequence>
<dbReference type="CDD" id="cd18773">
    <property type="entry name" value="PDC1_HK_sensor"/>
    <property type="match status" value="1"/>
</dbReference>
<evidence type="ECO:0000256" key="1">
    <source>
        <dbReference type="ARBA" id="ARBA00004651"/>
    </source>
</evidence>
<dbReference type="AlphaFoldDB" id="A0A6B8RTI3"/>
<dbReference type="InterPro" id="IPR033479">
    <property type="entry name" value="dCache_1"/>
</dbReference>
<evidence type="ECO:0000313" key="7">
    <source>
        <dbReference type="EMBL" id="QGQ99219.1"/>
    </source>
</evidence>
<protein>
    <recommendedName>
        <fullName evidence="6">Cache domain-containing protein</fullName>
    </recommendedName>
</protein>
<comment type="subcellular location">
    <subcellularLocation>
        <location evidence="1">Cell membrane</location>
        <topology evidence="1">Multi-pass membrane protein</topology>
    </subcellularLocation>
</comment>
<dbReference type="Pfam" id="PF02743">
    <property type="entry name" value="dCache_1"/>
    <property type="match status" value="1"/>
</dbReference>
<keyword evidence="2" id="KW-1003">Cell membrane</keyword>
<dbReference type="RefSeq" id="WP_155704328.1">
    <property type="nucleotide sequence ID" value="NZ_CP034235.1"/>
</dbReference>
<accession>A0A6B8RTI3</accession>
<dbReference type="EMBL" id="CP034235">
    <property type="protein sequence ID" value="QGQ99219.1"/>
    <property type="molecule type" value="Genomic_DNA"/>
</dbReference>
<feature type="domain" description="Cache" evidence="6">
    <location>
        <begin position="44"/>
        <end position="154"/>
    </location>
</feature>
<dbReference type="GO" id="GO:0005886">
    <property type="term" value="C:plasma membrane"/>
    <property type="evidence" value="ECO:0007669"/>
    <property type="project" value="UniProtKB-SubCell"/>
</dbReference>
<proteinExistence type="predicted"/>
<evidence type="ECO:0000313" key="8">
    <source>
        <dbReference type="Proteomes" id="UP000426246"/>
    </source>
</evidence>
<evidence type="ECO:0000256" key="3">
    <source>
        <dbReference type="ARBA" id="ARBA00022692"/>
    </source>
</evidence>
<keyword evidence="8" id="KW-1185">Reference proteome</keyword>
<reference evidence="8" key="1">
    <citation type="submission" date="2018-11" db="EMBL/GenBank/DDBJ databases">
        <title>Complete genome sequence of Paenibacillus sp. ML311-T8.</title>
        <authorList>
            <person name="Nam Y.-D."/>
            <person name="Kang J."/>
            <person name="Chung W.-H."/>
            <person name="Park Y.S."/>
        </authorList>
    </citation>
    <scope>NUCLEOTIDE SEQUENCE [LARGE SCALE GENOMIC DNA]</scope>
    <source>
        <strain evidence="8">ML311-T8</strain>
    </source>
</reference>